<organism evidence="1 2">
    <name type="scientific">Trichonephila clavata</name>
    <name type="common">Joro spider</name>
    <name type="synonym">Nephila clavata</name>
    <dbReference type="NCBI Taxonomy" id="2740835"/>
    <lineage>
        <taxon>Eukaryota</taxon>
        <taxon>Metazoa</taxon>
        <taxon>Ecdysozoa</taxon>
        <taxon>Arthropoda</taxon>
        <taxon>Chelicerata</taxon>
        <taxon>Arachnida</taxon>
        <taxon>Araneae</taxon>
        <taxon>Araneomorphae</taxon>
        <taxon>Entelegynae</taxon>
        <taxon>Araneoidea</taxon>
        <taxon>Nephilidae</taxon>
        <taxon>Trichonephila</taxon>
    </lineage>
</organism>
<dbReference type="AlphaFoldDB" id="A0A8X6KC50"/>
<protein>
    <submittedName>
        <fullName evidence="1">Uncharacterized protein</fullName>
    </submittedName>
</protein>
<dbReference type="OrthoDB" id="7288680at2759"/>
<proteinExistence type="predicted"/>
<keyword evidence="2" id="KW-1185">Reference proteome</keyword>
<name>A0A8X6KC50_TRICU</name>
<evidence type="ECO:0000313" key="2">
    <source>
        <dbReference type="Proteomes" id="UP000887116"/>
    </source>
</evidence>
<accession>A0A8X6KC50</accession>
<sequence>MTMATFSDKIELSKEIESLQKQVELLSNRSSKPPSPQIDPNIAAVLSTLIETQKQLLDRQTNQNVIKITSTNDTANSI</sequence>
<evidence type="ECO:0000313" key="1">
    <source>
        <dbReference type="EMBL" id="GFQ67458.1"/>
    </source>
</evidence>
<dbReference type="Proteomes" id="UP000887116">
    <property type="component" value="Unassembled WGS sequence"/>
</dbReference>
<comment type="caution">
    <text evidence="1">The sequence shown here is derived from an EMBL/GenBank/DDBJ whole genome shotgun (WGS) entry which is preliminary data.</text>
</comment>
<reference evidence="1" key="1">
    <citation type="submission" date="2020-07" db="EMBL/GenBank/DDBJ databases">
        <title>Multicomponent nature underlies the extraordinary mechanical properties of spider dragline silk.</title>
        <authorList>
            <person name="Kono N."/>
            <person name="Nakamura H."/>
            <person name="Mori M."/>
            <person name="Yoshida Y."/>
            <person name="Ohtoshi R."/>
            <person name="Malay A.D."/>
            <person name="Moran D.A.P."/>
            <person name="Tomita M."/>
            <person name="Numata K."/>
            <person name="Arakawa K."/>
        </authorList>
    </citation>
    <scope>NUCLEOTIDE SEQUENCE</scope>
</reference>
<gene>
    <name evidence="1" type="ORF">TNCT_657291</name>
</gene>
<dbReference type="EMBL" id="BMAO01010470">
    <property type="protein sequence ID" value="GFQ67458.1"/>
    <property type="molecule type" value="Genomic_DNA"/>
</dbReference>